<dbReference type="InterPro" id="IPR027417">
    <property type="entry name" value="P-loop_NTPase"/>
</dbReference>
<feature type="transmembrane region" description="Helical" evidence="12">
    <location>
        <begin position="762"/>
        <end position="780"/>
    </location>
</feature>
<protein>
    <recommendedName>
        <fullName evidence="2">chitin synthase</fullName>
        <ecNumber evidence="2">2.4.1.16</ecNumber>
    </recommendedName>
</protein>
<dbReference type="GO" id="GO:0005524">
    <property type="term" value="F:ATP binding"/>
    <property type="evidence" value="ECO:0007669"/>
    <property type="project" value="InterPro"/>
</dbReference>
<evidence type="ECO:0000313" key="15">
    <source>
        <dbReference type="Proteomes" id="UP000077002"/>
    </source>
</evidence>
<comment type="caution">
    <text evidence="14">The sequence shown here is derived from an EMBL/GenBank/DDBJ whole genome shotgun (WGS) entry which is preliminary data.</text>
</comment>
<dbReference type="PANTHER" id="PTHR22914">
    <property type="entry name" value="CHITIN SYNTHASE"/>
    <property type="match status" value="1"/>
</dbReference>
<dbReference type="SMART" id="SM00242">
    <property type="entry name" value="MYSc"/>
    <property type="match status" value="1"/>
</dbReference>
<dbReference type="PANTHER" id="PTHR22914:SF13">
    <property type="entry name" value="CHITIN SYNTHASE"/>
    <property type="match status" value="1"/>
</dbReference>
<evidence type="ECO:0000256" key="11">
    <source>
        <dbReference type="SAM" id="MobiDB-lite"/>
    </source>
</evidence>
<evidence type="ECO:0000256" key="6">
    <source>
        <dbReference type="ARBA" id="ARBA00022692"/>
    </source>
</evidence>
<dbReference type="InterPro" id="IPR036400">
    <property type="entry name" value="Cyt_B5-like_heme/steroid_sf"/>
</dbReference>
<dbReference type="InterPro" id="IPR001199">
    <property type="entry name" value="Cyt_B5-like_heme/steroid-bd"/>
</dbReference>
<evidence type="ECO:0000259" key="13">
    <source>
        <dbReference type="PROSITE" id="PS51998"/>
    </source>
</evidence>
<keyword evidence="9" id="KW-0325">Glycoprotein</keyword>
<dbReference type="SUPFAM" id="SSF52540">
    <property type="entry name" value="P-loop containing nucleoside triphosphate hydrolases"/>
    <property type="match status" value="1"/>
</dbReference>
<dbReference type="SUPFAM" id="SSF55856">
    <property type="entry name" value="Cytochrome b5-like heme/steroid binding domain"/>
    <property type="match status" value="1"/>
</dbReference>
<dbReference type="GO" id="GO:0031505">
    <property type="term" value="P:fungal-type cell wall organization"/>
    <property type="evidence" value="ECO:0007669"/>
    <property type="project" value="TreeGrafter"/>
</dbReference>
<dbReference type="InterPro" id="IPR014876">
    <property type="entry name" value="DEK_C"/>
</dbReference>
<dbReference type="SUPFAM" id="SSF53448">
    <property type="entry name" value="Nucleotide-diphospho-sugar transferases"/>
    <property type="match status" value="1"/>
</dbReference>
<dbReference type="OrthoDB" id="370884at2759"/>
<dbReference type="PROSITE" id="PS51998">
    <property type="entry name" value="DEK_C"/>
    <property type="match status" value="1"/>
</dbReference>
<keyword evidence="8 12" id="KW-0472">Membrane</keyword>
<feature type="transmembrane region" description="Helical" evidence="12">
    <location>
        <begin position="1414"/>
        <end position="1437"/>
    </location>
</feature>
<dbReference type="GeneID" id="34602732"/>
<evidence type="ECO:0000256" key="3">
    <source>
        <dbReference type="ARBA" id="ARBA00022475"/>
    </source>
</evidence>
<dbReference type="InterPro" id="IPR029044">
    <property type="entry name" value="Nucleotide-diphossugar_trans"/>
</dbReference>
<dbReference type="EC" id="2.4.1.16" evidence="2"/>
<accession>A0A177F340</accession>
<sequence length="1767" mass="196072">MANRYSTYSNNSSQVGAARTAAQQPTQVSTTTLLNSLHTIYASGQTYQLDSSTSISVNTWLSAINPDAQGRVGGTVDADIALRAWEHARRRAEDGCIILGSLHPSTPSLLQAFLQVIPLPTPEIAYTALSALRPFLSCVTPLNPTTYRHSSLAAKYTVTLGGTVTGFTLALSGSGIDVERGLLKIPSEPGHRAFDVFYYLLTSASTPAEREFLGLQHPSKYTLLNRSGYYDPPKYLPTADDAAAAEDFRSALKSIGIKGSSFRGLLSCLAGLLKLGQTTGFLVDADVLEDICEDVGGLIGLEPEVLVKKCSTDDREVLIAGMYEALVDWVLGKANDAIAAELRSGALTPDSSTQAGDEVSLTVIEIPGEPLGKAVALRNVFDDTQGINAEMKDDGVEVVSAGHSVLKEMNSAIAEVEADLGIKGGPLSREREHDRDRREGILEKIGAEAEAGGFLRTLLYPVDGEGLNFGRKGRFDLGATLASSRAWYQLSIHPTDDMPSALAALTSTTSAWSAGAVSRQLRAWRLPEWANHRNRRLDFTADFDVEEFVTRYSRLGCKDGKDGVESFLLERGWTNGEVIIGRERIWMRESAWWEAESMLDMKPIEGGFSDDPTFGQPLNPFATNYSANTPHNGSGFFPPMGDNMSIQDSRENLLAQAATERAKSVAPTMARTMHTVGGDYGLGPKGDDHKDAVYDPDLGQYVGGMDPELADPRNVESKKTSAGRQAWVSLVWALTWWIPSIALRYIGRMKRPDVRMAWREKVVLVFLIFLLNGLIVFYIIEFGRLLCPNFDKAWNAKEVGFHTGTNDFYVSIRGKVYDITKFYPIQHSDTAIKTNAQNMLPLAGMNLDAYFPPPLSRACPGLNVDESVQLQHNDTNAVLYPNAVHTSGHRYQPDQQSALYSWDWYSDTFLPKIKDYFKGDLVVTKGSIKKQAETDQRQWVVIHQNIYDLTDYFYTLNVMNDFVTYKFFPEEVTDLISGNPGEDITSQWGTDAAFANSLNCMNNAFYVGKVDFRDTPKCQVNNYLLLAFTLILCAVILIKFLAALQLGSKRRPAAQDKFVICQVPAYTEGEDHLRKSLDSLTALQYDNKRKLICVICDGMIVGGGNDRPTPKIVLDVLGVDPKIDPPALPFRSVGNGNEQLNYGKVYSGLYEYEGNVVPYIVIVKVGKESEQTKSKPGNRGKRDSQILLMQFLNRVHHRSPMSPLELEIFHQINNVIGVDPELYEYLLMVDADTMVKEDSLNRLVAACANDAKIAGICGETSLENEERSLWTMIQVYEYYISHHLAKAFESLFGSVTCLPGCFCMYRLRTADKGRPLIISDKVIQEYADCDVDTLHKKNLLSLGEDRYLTTLMTKHFPSMSYKFVPDAYALTAAPESWSVLLSQRRRWINSTIHNLAELVFLKDLCGFCCFSMRFVVFIDLFGTLILPATCTYLGYLIYRVASHTGQFPLISIVIIAAVYGLQAIIFIIKRQWQHVGWMLIYICAYPIYSFVLPIYSFWNQDNFSWGNTRIVIGEKGDKKVVAIQDEGFDPRSIPLQRWDDYAAANNLPGRRGNSGTYPEKGFEYGYHDDAAMMEMDDMQSSYSSVKPASTILAGFPQQSGPYMAPPRSSTPFTAMHNNRTSTMTGLTQFKDQPLSLHGRNMSMMSLGSQMRLKSPSPVPYQDNPRSRSPYLQGGMQHSVSRPSLLGVGMTGSRPASTVMDFRTVPSAGPSDHDIVEAIRAVLAEVDLDKVTKKQVRALVEQRLQCEVPAGERRTFLDKAIDGELANM</sequence>
<dbReference type="Gene3D" id="3.10.120.10">
    <property type="entry name" value="Cytochrome b5-like heme/steroid binding domain"/>
    <property type="match status" value="2"/>
</dbReference>
<dbReference type="Pfam" id="PF08766">
    <property type="entry name" value="DEK_C"/>
    <property type="match status" value="1"/>
</dbReference>
<comment type="subcellular location">
    <subcellularLocation>
        <location evidence="1">Cell membrane</location>
        <topology evidence="1">Multi-pass membrane protein</topology>
    </subcellularLocation>
</comment>
<dbReference type="FunFam" id="1.10.10.820:FF:000010">
    <property type="entry name" value="Chitin synthase 6"/>
    <property type="match status" value="1"/>
</dbReference>
<comment type="catalytic activity">
    <reaction evidence="10">
        <text>[(1-&gt;4)-N-acetyl-beta-D-glucosaminyl](n) + UDP-N-acetyl-alpha-D-glucosamine = [(1-&gt;4)-N-acetyl-beta-D-glucosaminyl](n+1) + UDP + H(+)</text>
        <dbReference type="Rhea" id="RHEA:16637"/>
        <dbReference type="Rhea" id="RHEA-COMP:9593"/>
        <dbReference type="Rhea" id="RHEA-COMP:9595"/>
        <dbReference type="ChEBI" id="CHEBI:15378"/>
        <dbReference type="ChEBI" id="CHEBI:17029"/>
        <dbReference type="ChEBI" id="CHEBI:57705"/>
        <dbReference type="ChEBI" id="CHEBI:58223"/>
        <dbReference type="EC" id="2.4.1.16"/>
    </reaction>
    <physiologicalReaction direction="left-to-right" evidence="10">
        <dbReference type="Rhea" id="RHEA:16638"/>
    </physiologicalReaction>
</comment>
<dbReference type="EMBL" id="LVKK01000059">
    <property type="protein sequence ID" value="OAG38246.1"/>
    <property type="molecule type" value="Genomic_DNA"/>
</dbReference>
<evidence type="ECO:0000256" key="5">
    <source>
        <dbReference type="ARBA" id="ARBA00022679"/>
    </source>
</evidence>
<evidence type="ECO:0000256" key="1">
    <source>
        <dbReference type="ARBA" id="ARBA00004651"/>
    </source>
</evidence>
<feature type="transmembrane region" description="Helical" evidence="12">
    <location>
        <begin position="1023"/>
        <end position="1042"/>
    </location>
</feature>
<keyword evidence="6 12" id="KW-0812">Transmembrane</keyword>
<dbReference type="GO" id="GO:0006031">
    <property type="term" value="P:chitin biosynthetic process"/>
    <property type="evidence" value="ECO:0007669"/>
    <property type="project" value="TreeGrafter"/>
</dbReference>
<proteinExistence type="predicted"/>
<feature type="transmembrane region" description="Helical" evidence="12">
    <location>
        <begin position="1449"/>
        <end position="1468"/>
    </location>
</feature>
<feature type="domain" description="DEK-C" evidence="13">
    <location>
        <begin position="1708"/>
        <end position="1765"/>
    </location>
</feature>
<dbReference type="GO" id="GO:0005886">
    <property type="term" value="C:plasma membrane"/>
    <property type="evidence" value="ECO:0007669"/>
    <property type="project" value="UniProtKB-SubCell"/>
</dbReference>
<evidence type="ECO:0000256" key="7">
    <source>
        <dbReference type="ARBA" id="ARBA00022989"/>
    </source>
</evidence>
<dbReference type="SUPFAM" id="SSF109715">
    <property type="entry name" value="DEK C-terminal domain"/>
    <property type="match status" value="1"/>
</dbReference>
<evidence type="ECO:0000256" key="2">
    <source>
        <dbReference type="ARBA" id="ARBA00012543"/>
    </source>
</evidence>
<dbReference type="InterPro" id="IPR001609">
    <property type="entry name" value="Myosin_head_motor_dom-like"/>
</dbReference>
<dbReference type="Pfam" id="PF00173">
    <property type="entry name" value="Cyt-b5"/>
    <property type="match status" value="1"/>
</dbReference>
<dbReference type="GO" id="GO:0030428">
    <property type="term" value="C:cell septum"/>
    <property type="evidence" value="ECO:0007669"/>
    <property type="project" value="TreeGrafter"/>
</dbReference>
<dbReference type="GO" id="GO:0003774">
    <property type="term" value="F:cytoskeletal motor activity"/>
    <property type="evidence" value="ECO:0007669"/>
    <property type="project" value="InterPro"/>
</dbReference>
<dbReference type="GO" id="GO:0016459">
    <property type="term" value="C:myosin complex"/>
    <property type="evidence" value="ECO:0007669"/>
    <property type="project" value="InterPro"/>
</dbReference>
<feature type="transmembrane region" description="Helical" evidence="12">
    <location>
        <begin position="726"/>
        <end position="746"/>
    </location>
</feature>
<organism evidence="14 15">
    <name type="scientific">Fonsecaea monophora</name>
    <dbReference type="NCBI Taxonomy" id="254056"/>
    <lineage>
        <taxon>Eukaryota</taxon>
        <taxon>Fungi</taxon>
        <taxon>Dikarya</taxon>
        <taxon>Ascomycota</taxon>
        <taxon>Pezizomycotina</taxon>
        <taxon>Eurotiomycetes</taxon>
        <taxon>Chaetothyriomycetidae</taxon>
        <taxon>Chaetothyriales</taxon>
        <taxon>Herpotrichiellaceae</taxon>
        <taxon>Fonsecaea</taxon>
    </lineage>
</organism>
<dbReference type="GO" id="GO:0004100">
    <property type="term" value="F:chitin synthase activity"/>
    <property type="evidence" value="ECO:0007669"/>
    <property type="project" value="UniProtKB-EC"/>
</dbReference>
<dbReference type="Gene3D" id="1.10.10.60">
    <property type="entry name" value="Homeodomain-like"/>
    <property type="match status" value="1"/>
</dbReference>
<dbReference type="CDD" id="cd04190">
    <property type="entry name" value="Chitin_synth_C"/>
    <property type="match status" value="1"/>
</dbReference>
<evidence type="ECO:0000256" key="12">
    <source>
        <dbReference type="SAM" id="Phobius"/>
    </source>
</evidence>
<keyword evidence="4" id="KW-0328">Glycosyltransferase</keyword>
<evidence type="ECO:0000313" key="14">
    <source>
        <dbReference type="EMBL" id="OAG38246.1"/>
    </source>
</evidence>
<name>A0A177F340_9EURO</name>
<keyword evidence="3" id="KW-1003">Cell membrane</keyword>
<gene>
    <name evidence="14" type="ORF">AYO21_07579</name>
</gene>
<reference evidence="14 15" key="1">
    <citation type="submission" date="2016-03" db="EMBL/GenBank/DDBJ databases">
        <title>Draft genome sequence of the Fonsecaea monophora CBS 269.37.</title>
        <authorList>
            <person name="Bombassaro A."/>
            <person name="Vinicius W.A."/>
            <person name="De Hoog S."/>
            <person name="Sun J."/>
            <person name="Souza E.M."/>
            <person name="Raittz R.T."/>
            <person name="Costa F."/>
            <person name="Leao A.C."/>
            <person name="Tadra-Sfeir M.Z."/>
            <person name="Baura V."/>
            <person name="Balsanelli E."/>
            <person name="Pedrosa F.O."/>
            <person name="Moreno L.F."/>
            <person name="Steffens M.B."/>
            <person name="Xi L."/>
            <person name="Bocca A.L."/>
            <person name="Felipe M.S."/>
            <person name="Teixeira M."/>
            <person name="Telles Filho F.Q."/>
            <person name="Azevedo C.M."/>
            <person name="Gomes R."/>
            <person name="Vicente V.A."/>
        </authorList>
    </citation>
    <scope>NUCLEOTIDE SEQUENCE [LARGE SCALE GENOMIC DNA]</scope>
    <source>
        <strain evidence="14 15">CBS 269.37</strain>
    </source>
</reference>
<feature type="transmembrane region" description="Helical" evidence="12">
    <location>
        <begin position="1475"/>
        <end position="1498"/>
    </location>
</feature>
<keyword evidence="15" id="KW-1185">Reference proteome</keyword>
<dbReference type="InterPro" id="IPR004835">
    <property type="entry name" value="Chitin_synth"/>
</dbReference>
<feature type="region of interest" description="Disordered" evidence="11">
    <location>
        <begin position="1"/>
        <end position="25"/>
    </location>
</feature>
<keyword evidence="7 12" id="KW-1133">Transmembrane helix</keyword>
<feature type="region of interest" description="Disordered" evidence="11">
    <location>
        <begin position="1650"/>
        <end position="1676"/>
    </location>
</feature>
<dbReference type="Proteomes" id="UP000077002">
    <property type="component" value="Unassembled WGS sequence"/>
</dbReference>
<dbReference type="Gene3D" id="1.10.10.820">
    <property type="match status" value="1"/>
</dbReference>
<keyword evidence="5" id="KW-0808">Transferase</keyword>
<evidence type="ECO:0000256" key="4">
    <source>
        <dbReference type="ARBA" id="ARBA00022676"/>
    </source>
</evidence>
<evidence type="ECO:0000256" key="8">
    <source>
        <dbReference type="ARBA" id="ARBA00023136"/>
    </source>
</evidence>
<dbReference type="SMART" id="SM01117">
    <property type="entry name" value="Cyt-b5"/>
    <property type="match status" value="2"/>
</dbReference>
<evidence type="ECO:0000256" key="9">
    <source>
        <dbReference type="ARBA" id="ARBA00023180"/>
    </source>
</evidence>
<evidence type="ECO:0000256" key="10">
    <source>
        <dbReference type="ARBA" id="ARBA00049510"/>
    </source>
</evidence>
<dbReference type="RefSeq" id="XP_022510198.1">
    <property type="nucleotide sequence ID" value="XM_022657533.1"/>
</dbReference>
<dbReference type="Pfam" id="PF03142">
    <property type="entry name" value="Chitin_synth_2"/>
    <property type="match status" value="1"/>
</dbReference>